<dbReference type="GO" id="GO:0030288">
    <property type="term" value="C:outer membrane-bounded periplasmic space"/>
    <property type="evidence" value="ECO:0007669"/>
    <property type="project" value="TreeGrafter"/>
</dbReference>
<dbReference type="RefSeq" id="WP_014244947.1">
    <property type="nucleotide sequence ID" value="NC_016620.1"/>
</dbReference>
<dbReference type="Proteomes" id="UP000008963">
    <property type="component" value="Chromosome"/>
</dbReference>
<dbReference type="HOGENOM" id="CLU_017028_7_0_7"/>
<feature type="chain" id="PRO_5003154551" evidence="3">
    <location>
        <begin position="21"/>
        <end position="531"/>
    </location>
</feature>
<dbReference type="FunFam" id="3.40.190.10:FF:000036">
    <property type="entry name" value="Dipeptide ABC transporter, substrate-binding protein"/>
    <property type="match status" value="1"/>
</dbReference>
<organism evidence="5 6">
    <name type="scientific">Halobacteriovorax marinus (strain ATCC BAA-682 / DSM 15412 / SJ)</name>
    <name type="common">Bacteriovorax marinus</name>
    <dbReference type="NCBI Taxonomy" id="862908"/>
    <lineage>
        <taxon>Bacteria</taxon>
        <taxon>Pseudomonadati</taxon>
        <taxon>Bdellovibrionota</taxon>
        <taxon>Bacteriovoracia</taxon>
        <taxon>Bacteriovoracales</taxon>
        <taxon>Halobacteriovoraceae</taxon>
        <taxon>Halobacteriovorax</taxon>
    </lineage>
</organism>
<dbReference type="Pfam" id="PF00496">
    <property type="entry name" value="SBP_bac_5"/>
    <property type="match status" value="1"/>
</dbReference>
<comment type="similarity">
    <text evidence="1">Belongs to the bacterial solute-binding protein 5 family.</text>
</comment>
<accession>E1X4U4</accession>
<feature type="domain" description="Solute-binding protein family 5" evidence="4">
    <location>
        <begin position="69"/>
        <end position="448"/>
    </location>
</feature>
<dbReference type="Gene3D" id="3.10.105.10">
    <property type="entry name" value="Dipeptide-binding Protein, Domain 3"/>
    <property type="match status" value="1"/>
</dbReference>
<dbReference type="eggNOG" id="COG0747">
    <property type="taxonomic scope" value="Bacteria"/>
</dbReference>
<evidence type="ECO:0000313" key="5">
    <source>
        <dbReference type="EMBL" id="CBW27170.1"/>
    </source>
</evidence>
<dbReference type="KEGG" id="bmx:BMS_2374"/>
<keyword evidence="6" id="KW-1185">Reference proteome</keyword>
<dbReference type="EMBL" id="FQ312005">
    <property type="protein sequence ID" value="CBW27170.1"/>
    <property type="molecule type" value="Genomic_DNA"/>
</dbReference>
<dbReference type="InterPro" id="IPR023765">
    <property type="entry name" value="SBP_5_CS"/>
</dbReference>
<dbReference type="PANTHER" id="PTHR30290">
    <property type="entry name" value="PERIPLASMIC BINDING COMPONENT OF ABC TRANSPORTER"/>
    <property type="match status" value="1"/>
</dbReference>
<evidence type="ECO:0000256" key="3">
    <source>
        <dbReference type="SAM" id="SignalP"/>
    </source>
</evidence>
<dbReference type="AlphaFoldDB" id="E1X4U4"/>
<name>E1X4U4_HALMS</name>
<dbReference type="CDD" id="cd08493">
    <property type="entry name" value="PBP2_DppA_like"/>
    <property type="match status" value="1"/>
</dbReference>
<sequence>MKKMATLMAFCALLSSCVKEGPSKKTFVYCSEGSPTAFNPQITTDGTSNNASAHTIYNRLVEFEYGSTKLVPALAESWDISEDKLAYTFKLRKGVKFHTTKYFTPTREMNADDVIFSFDRMRDESNPYYKVSGGTYEYFNGMDMGNLIKDIIKVDEHTVKITLTKPEAPFLANMAMSFMSILSKEYADQLIKENKLGNIDNIPVGTGPFVFKSYQKDNIIKFEAFKDFYGENAKVDRLAFAITPDASVRYQKLKTGECHLIIEPSPADLDSMKENKDITLLEGPGLNVGYLAMNTQKKPFGNLKVRQAINHALNKPAYIDAIYLSHAKVAKNPLPPTIWSYNDAVVDYDYNIEKAKQLLKEAGYPNGFETEIWTLPVTRPYNPNGKKMGEMMQADLAKIGIKVKLVSYEWPTYLKKSSAGEHAMVQLGWTGDNGDPDNFLYTLLGCSAVEAGSNYARWCNKDFESLVVKSKRITNIDERTELYKKAQVIFKEQAPWVPIAHSIIFRAMSNKVKGYKIDPLGGDIFKTVELK</sequence>
<dbReference type="GO" id="GO:0043190">
    <property type="term" value="C:ATP-binding cassette (ABC) transporter complex"/>
    <property type="evidence" value="ECO:0007669"/>
    <property type="project" value="InterPro"/>
</dbReference>
<feature type="signal peptide" evidence="3">
    <location>
        <begin position="1"/>
        <end position="20"/>
    </location>
</feature>
<dbReference type="GO" id="GO:0042938">
    <property type="term" value="P:dipeptide transport"/>
    <property type="evidence" value="ECO:0007669"/>
    <property type="project" value="TreeGrafter"/>
</dbReference>
<evidence type="ECO:0000259" key="4">
    <source>
        <dbReference type="Pfam" id="PF00496"/>
    </source>
</evidence>
<gene>
    <name evidence="5" type="primary">dppA</name>
    <name evidence="5" type="ordered locus">BMS_2374</name>
</gene>
<reference evidence="6" key="1">
    <citation type="journal article" date="2013" name="ISME J.">
        <title>A small predatory core genome in the divergent marine Bacteriovorax marinus SJ and the terrestrial Bdellovibrio bacteriovorus.</title>
        <authorList>
            <person name="Crossman L.C."/>
            <person name="Chen H."/>
            <person name="Cerdeno-Tarraga A.M."/>
            <person name="Brooks K."/>
            <person name="Quail M.A."/>
            <person name="Pineiro S.A."/>
            <person name="Hobley L."/>
            <person name="Sockett R.E."/>
            <person name="Bentley S.D."/>
            <person name="Parkhill J."/>
            <person name="Williams H.N."/>
            <person name="Stine O.C."/>
        </authorList>
    </citation>
    <scope>NUCLEOTIDE SEQUENCE [LARGE SCALE GENOMIC DNA]</scope>
    <source>
        <strain evidence="6">ATCC BAA-682 / DSM 15412 / SJ</strain>
    </source>
</reference>
<keyword evidence="2 3" id="KW-0732">Signal</keyword>
<dbReference type="PATRIC" id="fig|862908.3.peg.2260"/>
<proteinExistence type="inferred from homology"/>
<dbReference type="OrthoDB" id="9803988at2"/>
<dbReference type="FunFam" id="3.90.76.10:FF:000002">
    <property type="entry name" value="Dipeptide ABC transporter, substrate-binding protein"/>
    <property type="match status" value="1"/>
</dbReference>
<dbReference type="InterPro" id="IPR000914">
    <property type="entry name" value="SBP_5_dom"/>
</dbReference>
<dbReference type="STRING" id="862908.BMS_2374"/>
<evidence type="ECO:0000256" key="2">
    <source>
        <dbReference type="ARBA" id="ARBA00022729"/>
    </source>
</evidence>
<dbReference type="PANTHER" id="PTHR30290:SF38">
    <property type="entry name" value="D,D-DIPEPTIDE-BINDING PERIPLASMIC PROTEIN DDPA-RELATED"/>
    <property type="match status" value="1"/>
</dbReference>
<dbReference type="GO" id="GO:1904680">
    <property type="term" value="F:peptide transmembrane transporter activity"/>
    <property type="evidence" value="ECO:0007669"/>
    <property type="project" value="TreeGrafter"/>
</dbReference>
<evidence type="ECO:0000256" key="1">
    <source>
        <dbReference type="ARBA" id="ARBA00005695"/>
    </source>
</evidence>
<dbReference type="PROSITE" id="PS51257">
    <property type="entry name" value="PROKAR_LIPOPROTEIN"/>
    <property type="match status" value="1"/>
</dbReference>
<protein>
    <submittedName>
        <fullName evidence="5">Periplasmic dipeptide transport protein</fullName>
    </submittedName>
</protein>
<dbReference type="SUPFAM" id="SSF53850">
    <property type="entry name" value="Periplasmic binding protein-like II"/>
    <property type="match status" value="1"/>
</dbReference>
<dbReference type="FunFam" id="3.10.105.10:FF:000002">
    <property type="entry name" value="Dipeptide ABC transporter, substrate-binding protein"/>
    <property type="match status" value="1"/>
</dbReference>
<dbReference type="InterPro" id="IPR039424">
    <property type="entry name" value="SBP_5"/>
</dbReference>
<evidence type="ECO:0000313" key="6">
    <source>
        <dbReference type="Proteomes" id="UP000008963"/>
    </source>
</evidence>
<dbReference type="PROSITE" id="PS01040">
    <property type="entry name" value="SBP_BACTERIAL_5"/>
    <property type="match status" value="1"/>
</dbReference>
<dbReference type="Gene3D" id="3.40.190.10">
    <property type="entry name" value="Periplasmic binding protein-like II"/>
    <property type="match status" value="1"/>
</dbReference>
<dbReference type="PIRSF" id="PIRSF002741">
    <property type="entry name" value="MppA"/>
    <property type="match status" value="1"/>
</dbReference>
<dbReference type="Gene3D" id="3.90.76.10">
    <property type="entry name" value="Dipeptide-binding Protein, Domain 1"/>
    <property type="match status" value="1"/>
</dbReference>
<dbReference type="InterPro" id="IPR030678">
    <property type="entry name" value="Peptide/Ni-bd"/>
</dbReference>